<dbReference type="Pfam" id="PF18029">
    <property type="entry name" value="Glyoxalase_6"/>
    <property type="match status" value="1"/>
</dbReference>
<dbReference type="SUPFAM" id="SSF54593">
    <property type="entry name" value="Glyoxalase/Bleomycin resistance protein/Dihydroxybiphenyl dioxygenase"/>
    <property type="match status" value="1"/>
</dbReference>
<dbReference type="InterPro" id="IPR041581">
    <property type="entry name" value="Glyoxalase_6"/>
</dbReference>
<evidence type="ECO:0000259" key="1">
    <source>
        <dbReference type="PROSITE" id="PS51819"/>
    </source>
</evidence>
<dbReference type="PROSITE" id="PS51819">
    <property type="entry name" value="VOC"/>
    <property type="match status" value="1"/>
</dbReference>
<reference evidence="2" key="1">
    <citation type="journal article" date="2014" name="Int. J. Syst. Evol. Microbiol.">
        <title>Complete genome sequence of Corynebacterium casei LMG S-19264T (=DSM 44701T), isolated from a smear-ripened cheese.</title>
        <authorList>
            <consortium name="US DOE Joint Genome Institute (JGI-PGF)"/>
            <person name="Walter F."/>
            <person name="Albersmeier A."/>
            <person name="Kalinowski J."/>
            <person name="Ruckert C."/>
        </authorList>
    </citation>
    <scope>NUCLEOTIDE SEQUENCE</scope>
    <source>
        <strain evidence="2">NBRC 112290</strain>
    </source>
</reference>
<reference evidence="2" key="2">
    <citation type="submission" date="2023-02" db="EMBL/GenBank/DDBJ databases">
        <authorList>
            <person name="Sun Q."/>
            <person name="Mori K."/>
        </authorList>
    </citation>
    <scope>NUCLEOTIDE SEQUENCE</scope>
    <source>
        <strain evidence="2">NBRC 112290</strain>
    </source>
</reference>
<sequence length="116" mass="12126">MAVRTALAVVPSSDLERSRAWWVALLGREPDRVPMPTDLEWSFPDGGGLQLVDDGERAGSGGVTLGVEDVDAELAEIAGRGLEVPDAATVPSGQFRIAMLQDPDGNGVVLAQDLTG</sequence>
<dbReference type="AlphaFoldDB" id="A0AA37UTM0"/>
<dbReference type="InterPro" id="IPR029068">
    <property type="entry name" value="Glyas_Bleomycin-R_OHBP_Dase"/>
</dbReference>
<keyword evidence="3" id="KW-1185">Reference proteome</keyword>
<evidence type="ECO:0000313" key="3">
    <source>
        <dbReference type="Proteomes" id="UP001157161"/>
    </source>
</evidence>
<organism evidence="2 3">
    <name type="scientific">Litorihabitans aurantiacus</name>
    <dbReference type="NCBI Taxonomy" id="1930061"/>
    <lineage>
        <taxon>Bacteria</taxon>
        <taxon>Bacillati</taxon>
        <taxon>Actinomycetota</taxon>
        <taxon>Actinomycetes</taxon>
        <taxon>Micrococcales</taxon>
        <taxon>Beutenbergiaceae</taxon>
        <taxon>Litorihabitans</taxon>
    </lineage>
</organism>
<name>A0AA37UTM0_9MICO</name>
<accession>A0AA37UTM0</accession>
<protein>
    <submittedName>
        <fullName evidence="2">Glyoxalase</fullName>
    </submittedName>
</protein>
<dbReference type="InterPro" id="IPR037523">
    <property type="entry name" value="VOC_core"/>
</dbReference>
<evidence type="ECO:0000313" key="2">
    <source>
        <dbReference type="EMBL" id="GMA31025.1"/>
    </source>
</evidence>
<feature type="domain" description="VOC" evidence="1">
    <location>
        <begin position="4"/>
        <end position="113"/>
    </location>
</feature>
<proteinExistence type="predicted"/>
<dbReference type="RefSeq" id="WP_284249850.1">
    <property type="nucleotide sequence ID" value="NZ_BSUM01000001.1"/>
</dbReference>
<dbReference type="EMBL" id="BSUM01000001">
    <property type="protein sequence ID" value="GMA31025.1"/>
    <property type="molecule type" value="Genomic_DNA"/>
</dbReference>
<gene>
    <name evidence="2" type="ORF">GCM10025875_10170</name>
</gene>
<dbReference type="Gene3D" id="3.10.180.10">
    <property type="entry name" value="2,3-Dihydroxybiphenyl 1,2-Dioxygenase, domain 1"/>
    <property type="match status" value="1"/>
</dbReference>
<comment type="caution">
    <text evidence="2">The sequence shown here is derived from an EMBL/GenBank/DDBJ whole genome shotgun (WGS) entry which is preliminary data.</text>
</comment>
<dbReference type="Proteomes" id="UP001157161">
    <property type="component" value="Unassembled WGS sequence"/>
</dbReference>